<comment type="caution">
    <text evidence="1">The sequence shown here is derived from an EMBL/GenBank/DDBJ whole genome shotgun (WGS) entry which is preliminary data.</text>
</comment>
<organism evidence="1 2">
    <name type="scientific">Kocuria subflava</name>
    <dbReference type="NCBI Taxonomy" id="1736139"/>
    <lineage>
        <taxon>Bacteria</taxon>
        <taxon>Bacillati</taxon>
        <taxon>Actinomycetota</taxon>
        <taxon>Actinomycetes</taxon>
        <taxon>Micrococcales</taxon>
        <taxon>Micrococcaceae</taxon>
        <taxon>Kocuria</taxon>
    </lineage>
</organism>
<dbReference type="Proteomes" id="UP000521379">
    <property type="component" value="Unassembled WGS sequence"/>
</dbReference>
<sequence length="289" mass="31022">MSGDSGDGATPAAAATLEQAALNTMEVTDAVVRDGQYRRVETTSQTMATASVESGTYNVFLCPTTQIMYVPADPGDPAELWYWDQRTDGHGTQVLNTDDLPDDVVQAFEHGDTACDEVVLQAPQGRWYGSPAQLSAEDLADLPRDPRALLDHIHEVKQDESASADEQVFVFITDAIRTGMVDAELRAVFYKTLMLVPGVDVAAASAAVDGRTGVAIGRWESVRNERQEVIIDPSTGEWIGERTISTQEMDAIPAGTVLSSATYATGVVDKVPEDVTQAAVDRPEGYNPG</sequence>
<keyword evidence="2" id="KW-1185">Reference proteome</keyword>
<dbReference type="AlphaFoldDB" id="A0A846TUE1"/>
<reference evidence="1 2" key="1">
    <citation type="submission" date="2020-02" db="EMBL/GenBank/DDBJ databases">
        <authorList>
            <person name="Sun Q."/>
        </authorList>
    </citation>
    <scope>NUCLEOTIDE SEQUENCE [LARGE SCALE GENOMIC DNA]</scope>
    <source>
        <strain evidence="1 2">YIM 13062</strain>
    </source>
</reference>
<dbReference type="EMBL" id="JAAVUN010000035">
    <property type="protein sequence ID" value="NKE10650.1"/>
    <property type="molecule type" value="Genomic_DNA"/>
</dbReference>
<evidence type="ECO:0000313" key="1">
    <source>
        <dbReference type="EMBL" id="NKE10650.1"/>
    </source>
</evidence>
<evidence type="ECO:0000313" key="2">
    <source>
        <dbReference type="Proteomes" id="UP000521379"/>
    </source>
</evidence>
<gene>
    <name evidence="1" type="ORF">GTW58_12070</name>
</gene>
<accession>A0A846TUE1</accession>
<protein>
    <submittedName>
        <fullName evidence="1">Uncharacterized protein</fullName>
    </submittedName>
</protein>
<proteinExistence type="predicted"/>
<name>A0A846TUE1_9MICC</name>